<evidence type="ECO:0000313" key="1">
    <source>
        <dbReference type="EMBL" id="MBS4224321.1"/>
    </source>
</evidence>
<dbReference type="AlphaFoldDB" id="A0A942USL4"/>
<name>A0A942USL4_9BACI</name>
<protein>
    <submittedName>
        <fullName evidence="1">Uncharacterized protein</fullName>
    </submittedName>
</protein>
<evidence type="ECO:0000313" key="2">
    <source>
        <dbReference type="Proteomes" id="UP000676456"/>
    </source>
</evidence>
<dbReference type="Proteomes" id="UP000676456">
    <property type="component" value="Unassembled WGS sequence"/>
</dbReference>
<keyword evidence="2" id="KW-1185">Reference proteome</keyword>
<dbReference type="EMBL" id="JAGYPN010000003">
    <property type="protein sequence ID" value="MBS4224321.1"/>
    <property type="molecule type" value="Genomic_DNA"/>
</dbReference>
<organism evidence="1 2">
    <name type="scientific">Lederbergia citrea</name>
    <dbReference type="NCBI Taxonomy" id="2833581"/>
    <lineage>
        <taxon>Bacteria</taxon>
        <taxon>Bacillati</taxon>
        <taxon>Bacillota</taxon>
        <taxon>Bacilli</taxon>
        <taxon>Bacillales</taxon>
        <taxon>Bacillaceae</taxon>
        <taxon>Lederbergia</taxon>
    </lineage>
</organism>
<proteinExistence type="predicted"/>
<accession>A0A942USL4</accession>
<comment type="caution">
    <text evidence="1">The sequence shown here is derived from an EMBL/GenBank/DDBJ whole genome shotgun (WGS) entry which is preliminary data.</text>
</comment>
<reference evidence="1 2" key="1">
    <citation type="submission" date="2021-05" db="EMBL/GenBank/DDBJ databases">
        <title>Novel Bacillus species.</title>
        <authorList>
            <person name="Liu G."/>
        </authorList>
    </citation>
    <scope>NUCLEOTIDE SEQUENCE [LARGE SCALE GENOMIC DNA]</scope>
    <source>
        <strain evidence="1 2">FJAT-49682</strain>
    </source>
</reference>
<gene>
    <name evidence="1" type="ORF">KHA91_16495</name>
</gene>
<sequence>MIFMEVELHLPDLDFVRQTKEKFSVNRGVYNTIDSWFYENGLVNIVDRRHHITAFLEYSHKTAQDKLFPNGLTKKLEEYLGIRQTNKIGLLDN</sequence>